<evidence type="ECO:0000313" key="3">
    <source>
        <dbReference type="EMBL" id="RCH82190.1"/>
    </source>
</evidence>
<dbReference type="Gene3D" id="1.10.287.110">
    <property type="entry name" value="DnaJ domain"/>
    <property type="match status" value="1"/>
</dbReference>
<dbReference type="InterPro" id="IPR036869">
    <property type="entry name" value="J_dom_sf"/>
</dbReference>
<dbReference type="InterPro" id="IPR053025">
    <property type="entry name" value="Mito_ATP_Synthase-Asso"/>
</dbReference>
<dbReference type="PRINTS" id="PR00625">
    <property type="entry name" value="JDOMAIN"/>
</dbReference>
<dbReference type="InterPro" id="IPR001623">
    <property type="entry name" value="DnaJ_domain"/>
</dbReference>
<dbReference type="EMBL" id="PJQM01005196">
    <property type="protein sequence ID" value="RCH82190.1"/>
    <property type="molecule type" value="Genomic_DNA"/>
</dbReference>
<gene>
    <name evidence="3" type="ORF">CU098_005044</name>
</gene>
<feature type="region of interest" description="Disordered" evidence="1">
    <location>
        <begin position="99"/>
        <end position="165"/>
    </location>
</feature>
<feature type="domain" description="J" evidence="2">
    <location>
        <begin position="18"/>
        <end position="83"/>
    </location>
</feature>
<evidence type="ECO:0000259" key="2">
    <source>
        <dbReference type="PROSITE" id="PS50076"/>
    </source>
</evidence>
<dbReference type="PANTHER" id="PTHR44873">
    <property type="entry name" value="DNAJ HOMOLOG SUBFAMILY C MEMBER 30, MITOCHONDRIAL"/>
    <property type="match status" value="1"/>
</dbReference>
<accession>A0A367IWW9</accession>
<evidence type="ECO:0000256" key="1">
    <source>
        <dbReference type="SAM" id="MobiDB-lite"/>
    </source>
</evidence>
<reference evidence="3 4" key="1">
    <citation type="journal article" date="2018" name="G3 (Bethesda)">
        <title>Phylogenetic and Phylogenomic Definition of Rhizopus Species.</title>
        <authorList>
            <person name="Gryganskyi A.P."/>
            <person name="Golan J."/>
            <person name="Dolatabadi S."/>
            <person name="Mondo S."/>
            <person name="Robb S."/>
            <person name="Idnurm A."/>
            <person name="Muszewska A."/>
            <person name="Steczkiewicz K."/>
            <person name="Masonjones S."/>
            <person name="Liao H.L."/>
            <person name="Gajdeczka M.T."/>
            <person name="Anike F."/>
            <person name="Vuek A."/>
            <person name="Anishchenko I.M."/>
            <person name="Voigt K."/>
            <person name="de Hoog G.S."/>
            <person name="Smith M.E."/>
            <person name="Heitman J."/>
            <person name="Vilgalys R."/>
            <person name="Stajich J.E."/>
        </authorList>
    </citation>
    <scope>NUCLEOTIDE SEQUENCE [LARGE SCALE GENOMIC DNA]</scope>
    <source>
        <strain evidence="3 4">LSU 92-RS-03</strain>
    </source>
</reference>
<sequence>MNFHRFFHSTSLKLSRKDYYHILQLNHQADKKTIKSHYYRLSKKYHPDLNPNNEKAHEKFLEINEAYAILGNEANKKRYDNESTTNTVERTSSHYAHAWQFKRRAPRNTGSASAREQAEKMGHKGPHFNHREHFSRHYEAEEQRRRTRLAQAAERRKETGGVDETRKHFKKESIWTRLWKLGIVLTAIGYATDYIV</sequence>
<feature type="compositionally biased region" description="Basic and acidic residues" evidence="1">
    <location>
        <begin position="129"/>
        <end position="144"/>
    </location>
</feature>
<dbReference type="PANTHER" id="PTHR44873:SF1">
    <property type="entry name" value="DNAJ HOMOLOG SUBFAMILY C MEMBER 30, MITOCHONDRIAL"/>
    <property type="match status" value="1"/>
</dbReference>
<feature type="compositionally biased region" description="Basic and acidic residues" evidence="1">
    <location>
        <begin position="153"/>
        <end position="165"/>
    </location>
</feature>
<dbReference type="PROSITE" id="PS50076">
    <property type="entry name" value="DNAJ_2"/>
    <property type="match status" value="1"/>
</dbReference>
<dbReference type="AlphaFoldDB" id="A0A367IWW9"/>
<keyword evidence="4" id="KW-1185">Reference proteome</keyword>
<dbReference type="Proteomes" id="UP000253551">
    <property type="component" value="Unassembled WGS sequence"/>
</dbReference>
<evidence type="ECO:0000313" key="4">
    <source>
        <dbReference type="Proteomes" id="UP000253551"/>
    </source>
</evidence>
<proteinExistence type="predicted"/>
<dbReference type="SUPFAM" id="SSF46565">
    <property type="entry name" value="Chaperone J-domain"/>
    <property type="match status" value="1"/>
</dbReference>
<dbReference type="OrthoDB" id="445556at2759"/>
<protein>
    <recommendedName>
        <fullName evidence="2">J domain-containing protein</fullName>
    </recommendedName>
</protein>
<dbReference type="STRING" id="4846.A0A367IWW9"/>
<comment type="caution">
    <text evidence="3">The sequence shown here is derived from an EMBL/GenBank/DDBJ whole genome shotgun (WGS) entry which is preliminary data.</text>
</comment>
<name>A0A367IWW9_RHIST</name>
<dbReference type="SMART" id="SM00271">
    <property type="entry name" value="DnaJ"/>
    <property type="match status" value="1"/>
</dbReference>
<organism evidence="3 4">
    <name type="scientific">Rhizopus stolonifer</name>
    <name type="common">Rhizopus nigricans</name>
    <dbReference type="NCBI Taxonomy" id="4846"/>
    <lineage>
        <taxon>Eukaryota</taxon>
        <taxon>Fungi</taxon>
        <taxon>Fungi incertae sedis</taxon>
        <taxon>Mucoromycota</taxon>
        <taxon>Mucoromycotina</taxon>
        <taxon>Mucoromycetes</taxon>
        <taxon>Mucorales</taxon>
        <taxon>Mucorineae</taxon>
        <taxon>Rhizopodaceae</taxon>
        <taxon>Rhizopus</taxon>
    </lineage>
</organism>
<dbReference type="CDD" id="cd06257">
    <property type="entry name" value="DnaJ"/>
    <property type="match status" value="1"/>
</dbReference>
<dbReference type="Pfam" id="PF00226">
    <property type="entry name" value="DnaJ"/>
    <property type="match status" value="1"/>
</dbReference>